<dbReference type="Proteomes" id="UP000812287">
    <property type="component" value="Unassembled WGS sequence"/>
</dbReference>
<reference evidence="2" key="1">
    <citation type="submission" date="2020-11" db="EMBL/GenBank/DDBJ databases">
        <title>Adaptations for nitrogen fixation in a non-lichenized fungal sporocarp promotes dispersal by wood-feeding termites.</title>
        <authorList>
            <consortium name="DOE Joint Genome Institute"/>
            <person name="Koch R.A."/>
            <person name="Yoon G."/>
            <person name="Arayal U."/>
            <person name="Lail K."/>
            <person name="Amirebrahimi M."/>
            <person name="Labutti K."/>
            <person name="Lipzen A."/>
            <person name="Riley R."/>
            <person name="Barry K."/>
            <person name="Henrissat B."/>
            <person name="Grigoriev I.V."/>
            <person name="Herr J.R."/>
            <person name="Aime M.C."/>
        </authorList>
    </citation>
    <scope>NUCLEOTIDE SEQUENCE</scope>
    <source>
        <strain evidence="2">MCA 3950</strain>
    </source>
</reference>
<dbReference type="AlphaFoldDB" id="A0A9P7VJM2"/>
<dbReference type="GeneID" id="66100016"/>
<comment type="caution">
    <text evidence="2">The sequence shown here is derived from an EMBL/GenBank/DDBJ whole genome shotgun (WGS) entry which is preliminary data.</text>
</comment>
<name>A0A9P7VJM2_9AGAR</name>
<accession>A0A9P7VJM2</accession>
<feature type="region of interest" description="Disordered" evidence="1">
    <location>
        <begin position="1"/>
        <end position="84"/>
    </location>
</feature>
<evidence type="ECO:0000313" key="3">
    <source>
        <dbReference type="Proteomes" id="UP000812287"/>
    </source>
</evidence>
<organism evidence="2 3">
    <name type="scientific">Guyanagaster necrorhizus</name>
    <dbReference type="NCBI Taxonomy" id="856835"/>
    <lineage>
        <taxon>Eukaryota</taxon>
        <taxon>Fungi</taxon>
        <taxon>Dikarya</taxon>
        <taxon>Basidiomycota</taxon>
        <taxon>Agaricomycotina</taxon>
        <taxon>Agaricomycetes</taxon>
        <taxon>Agaricomycetidae</taxon>
        <taxon>Agaricales</taxon>
        <taxon>Marasmiineae</taxon>
        <taxon>Physalacriaceae</taxon>
        <taxon>Guyanagaster</taxon>
    </lineage>
</organism>
<gene>
    <name evidence="2" type="ORF">BT62DRAFT_1011066</name>
</gene>
<dbReference type="RefSeq" id="XP_043035273.1">
    <property type="nucleotide sequence ID" value="XM_043177729.1"/>
</dbReference>
<evidence type="ECO:0000256" key="1">
    <source>
        <dbReference type="SAM" id="MobiDB-lite"/>
    </source>
</evidence>
<feature type="compositionally biased region" description="Polar residues" evidence="1">
    <location>
        <begin position="65"/>
        <end position="78"/>
    </location>
</feature>
<sequence length="255" mass="28951">MTVIKDSVDDVQPSHVPPPTILNRTSSTAEVSAPPPYASRDIELAETNADDSEGPLYAANPDSVALSNENDSSYSNLRNLHVPPRSSPPRWIREEETLAHTRWSGMGQHNCIKVMSPLWHARRRTWLAQNIALDVDTSAHMKRRFYGDWIVESNEPSCKTLWENFQDKGYVAKGSMRRRIEAHMGNHQPPWDNWREMCSTTPRTMMGIVSILPSLFVYLTVQSLQGNSRISAIFRDDGREHWHGPISPRSRVALP</sequence>
<protein>
    <submittedName>
        <fullName evidence="2">Uncharacterized protein</fullName>
    </submittedName>
</protein>
<proteinExistence type="predicted"/>
<dbReference type="OrthoDB" id="3153758at2759"/>
<dbReference type="EMBL" id="MU250556">
    <property type="protein sequence ID" value="KAG7441773.1"/>
    <property type="molecule type" value="Genomic_DNA"/>
</dbReference>
<evidence type="ECO:0000313" key="2">
    <source>
        <dbReference type="EMBL" id="KAG7441773.1"/>
    </source>
</evidence>
<keyword evidence="3" id="KW-1185">Reference proteome</keyword>